<evidence type="ECO:0000313" key="2">
    <source>
        <dbReference type="Proteomes" id="UP000695000"/>
    </source>
</evidence>
<sequence>MNAFQRCPNTSDAVPLYLPQKLYLKPIARLNVSIHITQKILGKTIKHYEIMEKLKDLIKPDEFVVLKVTKTTLEVIEFDAEVDHRNKLIKVLDKLHNKTIKLKDFTDLMGVKAVESRNAFPVQHEWDSYFRDAKDMNEMKPGERPDTIHISNLPTKWFIGQNKFESLPSDKLVYKIFEKYGPVRQVDIPICDPYRSQMKSHITGIQDSSFEKLDFFEAYVQYKDYIGFKKAMESLKGMKLMCKIDGEANMIDMFVDFDKSKHLSEATIRRRDIVRDRLILKQKEKEAKEKEIQQEIIKQQIADSKKKIDMKNEKEKRRREREEKRKAKILAELKTKGSVDINDKIAKEEKKLLKVQRRLESIRLVEELFKRIKIKVQKNPDFTPTKNCNNSELSKLKSLTEHEVKSQREKLHHAIEGRVILKSIIAKEKIDDDASSSTSSLSLDKDYEDTHRNQMYHPQPMNDMNWYNYLPQYNGMSAAAACYSQFPYYHPHHSRGGRGMAGPSRLQTVRNGVLTAAGGAGE</sequence>
<dbReference type="GeneID" id="108567434"/>
<evidence type="ECO:0000313" key="3">
    <source>
        <dbReference type="RefSeq" id="XP_017783391.1"/>
    </source>
</evidence>
<dbReference type="Gene3D" id="3.30.70.330">
    <property type="match status" value="1"/>
</dbReference>
<dbReference type="PANTHER" id="PTHR12484:SF4">
    <property type="entry name" value="A-KINASE ANCHOR PROTEIN 17A"/>
    <property type="match status" value="1"/>
</dbReference>
<dbReference type="Proteomes" id="UP000695000">
    <property type="component" value="Unplaced"/>
</dbReference>
<dbReference type="InterPro" id="IPR035979">
    <property type="entry name" value="RBD_domain_sf"/>
</dbReference>
<reference evidence="3" key="1">
    <citation type="submission" date="2025-08" db="UniProtKB">
        <authorList>
            <consortium name="RefSeq"/>
        </authorList>
    </citation>
    <scope>IDENTIFICATION</scope>
    <source>
        <tissue evidence="3">Whole Larva</tissue>
    </source>
</reference>
<accession>A0ABM1N991</accession>
<dbReference type="InterPro" id="IPR012677">
    <property type="entry name" value="Nucleotide-bd_a/b_plait_sf"/>
</dbReference>
<evidence type="ECO:0000256" key="1">
    <source>
        <dbReference type="SAM" id="Coils"/>
    </source>
</evidence>
<keyword evidence="1" id="KW-0175">Coiled coil</keyword>
<dbReference type="InterPro" id="IPR056852">
    <property type="entry name" value="AK17A/B"/>
</dbReference>
<feature type="coiled-coil region" evidence="1">
    <location>
        <begin position="275"/>
        <end position="332"/>
    </location>
</feature>
<dbReference type="RefSeq" id="XP_017783391.1">
    <property type="nucleotide sequence ID" value="XM_017927902.1"/>
</dbReference>
<name>A0ABM1N991_NICVS</name>
<dbReference type="SUPFAM" id="SSF54928">
    <property type="entry name" value="RNA-binding domain, RBD"/>
    <property type="match status" value="1"/>
</dbReference>
<dbReference type="PANTHER" id="PTHR12484">
    <property type="entry name" value="B-LYMPHOCYTE ANTIGEN-RELATED"/>
    <property type="match status" value="1"/>
</dbReference>
<gene>
    <name evidence="3" type="primary">LOC108567434</name>
</gene>
<protein>
    <submittedName>
        <fullName evidence="3">A-kinase anchor protein 17A-like isoform X2</fullName>
    </submittedName>
</protein>
<organism evidence="2 3">
    <name type="scientific">Nicrophorus vespilloides</name>
    <name type="common">Boreal carrion beetle</name>
    <dbReference type="NCBI Taxonomy" id="110193"/>
    <lineage>
        <taxon>Eukaryota</taxon>
        <taxon>Metazoa</taxon>
        <taxon>Ecdysozoa</taxon>
        <taxon>Arthropoda</taxon>
        <taxon>Hexapoda</taxon>
        <taxon>Insecta</taxon>
        <taxon>Pterygota</taxon>
        <taxon>Neoptera</taxon>
        <taxon>Endopterygota</taxon>
        <taxon>Coleoptera</taxon>
        <taxon>Polyphaga</taxon>
        <taxon>Staphyliniformia</taxon>
        <taxon>Silphidae</taxon>
        <taxon>Nicrophorinae</taxon>
        <taxon>Nicrophorus</taxon>
    </lineage>
</organism>
<dbReference type="Pfam" id="PF25015">
    <property type="entry name" value="RBD_AKAP-17A"/>
    <property type="match status" value="1"/>
</dbReference>
<keyword evidence="2" id="KW-1185">Reference proteome</keyword>
<proteinExistence type="predicted"/>